<feature type="non-terminal residue" evidence="2">
    <location>
        <position position="75"/>
    </location>
</feature>
<feature type="transmembrane region" description="Helical" evidence="1">
    <location>
        <begin position="12"/>
        <end position="36"/>
    </location>
</feature>
<evidence type="ECO:0000313" key="3">
    <source>
        <dbReference type="Proteomes" id="UP001529510"/>
    </source>
</evidence>
<organism evidence="2 3">
    <name type="scientific">Cirrhinus mrigala</name>
    <name type="common">Mrigala</name>
    <dbReference type="NCBI Taxonomy" id="683832"/>
    <lineage>
        <taxon>Eukaryota</taxon>
        <taxon>Metazoa</taxon>
        <taxon>Chordata</taxon>
        <taxon>Craniata</taxon>
        <taxon>Vertebrata</taxon>
        <taxon>Euteleostomi</taxon>
        <taxon>Actinopterygii</taxon>
        <taxon>Neopterygii</taxon>
        <taxon>Teleostei</taxon>
        <taxon>Ostariophysi</taxon>
        <taxon>Cypriniformes</taxon>
        <taxon>Cyprinidae</taxon>
        <taxon>Labeoninae</taxon>
        <taxon>Labeonini</taxon>
        <taxon>Cirrhinus</taxon>
    </lineage>
</organism>
<reference evidence="2 3" key="1">
    <citation type="submission" date="2024-05" db="EMBL/GenBank/DDBJ databases">
        <title>Genome sequencing and assembly of Indian major carp, Cirrhinus mrigala (Hamilton, 1822).</title>
        <authorList>
            <person name="Mohindra V."/>
            <person name="Chowdhury L.M."/>
            <person name="Lal K."/>
            <person name="Jena J.K."/>
        </authorList>
    </citation>
    <scope>NUCLEOTIDE SEQUENCE [LARGE SCALE GENOMIC DNA]</scope>
    <source>
        <strain evidence="2">CM1030</strain>
        <tissue evidence="2">Blood</tissue>
    </source>
</reference>
<proteinExistence type="predicted"/>
<gene>
    <name evidence="2" type="ORF">M9458_016190</name>
</gene>
<feature type="non-terminal residue" evidence="2">
    <location>
        <position position="1"/>
    </location>
</feature>
<keyword evidence="3" id="KW-1185">Reference proteome</keyword>
<name>A0ABD0QUW7_CIRMR</name>
<sequence>CWMLKEEKSQLAHYIINIGLLVVVVSSGAVMLFLVVREIRNRPDWKKIHVAFLSIWGLTCLFGTTWGLGFLNFGP</sequence>
<dbReference type="AlphaFoldDB" id="A0ABD0QUW7"/>
<feature type="transmembrane region" description="Helical" evidence="1">
    <location>
        <begin position="48"/>
        <end position="71"/>
    </location>
</feature>
<dbReference type="Proteomes" id="UP001529510">
    <property type="component" value="Unassembled WGS sequence"/>
</dbReference>
<keyword evidence="1" id="KW-0472">Membrane</keyword>
<evidence type="ECO:0000313" key="2">
    <source>
        <dbReference type="EMBL" id="KAL0189091.1"/>
    </source>
</evidence>
<keyword evidence="1" id="KW-1133">Transmembrane helix</keyword>
<dbReference type="EMBL" id="JAMKFB020000007">
    <property type="protein sequence ID" value="KAL0189091.1"/>
    <property type="molecule type" value="Genomic_DNA"/>
</dbReference>
<evidence type="ECO:0000256" key="1">
    <source>
        <dbReference type="SAM" id="Phobius"/>
    </source>
</evidence>
<comment type="caution">
    <text evidence="2">The sequence shown here is derived from an EMBL/GenBank/DDBJ whole genome shotgun (WGS) entry which is preliminary data.</text>
</comment>
<protein>
    <submittedName>
        <fullName evidence="2">Uncharacterized protein</fullName>
    </submittedName>
</protein>
<accession>A0ABD0QUW7</accession>
<dbReference type="Gene3D" id="1.20.1070.10">
    <property type="entry name" value="Rhodopsin 7-helix transmembrane proteins"/>
    <property type="match status" value="1"/>
</dbReference>
<keyword evidence="1" id="KW-0812">Transmembrane</keyword>